<dbReference type="RefSeq" id="WP_103371744.1">
    <property type="nucleotide sequence ID" value="NZ_CBCRVO010000003.1"/>
</dbReference>
<feature type="transmembrane region" description="Helical" evidence="2">
    <location>
        <begin position="345"/>
        <end position="367"/>
    </location>
</feature>
<feature type="transmembrane region" description="Helical" evidence="2">
    <location>
        <begin position="480"/>
        <end position="507"/>
    </location>
</feature>
<evidence type="ECO:0000256" key="1">
    <source>
        <dbReference type="SAM" id="MobiDB-lite"/>
    </source>
</evidence>
<dbReference type="InterPro" id="IPR001036">
    <property type="entry name" value="Acrflvin-R"/>
</dbReference>
<keyword evidence="2" id="KW-0472">Membrane</keyword>
<dbReference type="AlphaFoldDB" id="A0A2K4FBN4"/>
<dbReference type="EMBL" id="PPPX01000011">
    <property type="protein sequence ID" value="POA08778.1"/>
    <property type="molecule type" value="Genomic_DNA"/>
</dbReference>
<dbReference type="SUPFAM" id="SSF82693">
    <property type="entry name" value="Multidrug efflux transporter AcrB pore domain, PN1, PN2, PC1 and PC2 subdomains"/>
    <property type="match status" value="2"/>
</dbReference>
<feature type="transmembrane region" description="Helical" evidence="2">
    <location>
        <begin position="396"/>
        <end position="414"/>
    </location>
</feature>
<keyword evidence="2" id="KW-1133">Transmembrane helix</keyword>
<keyword evidence="2" id="KW-0812">Transmembrane</keyword>
<dbReference type="SUPFAM" id="SSF82714">
    <property type="entry name" value="Multidrug efflux transporter AcrB TolC docking domain, DN and DC subdomains"/>
    <property type="match status" value="2"/>
</dbReference>
<feature type="region of interest" description="Disordered" evidence="1">
    <location>
        <begin position="248"/>
        <end position="275"/>
    </location>
</feature>
<reference evidence="3 4" key="1">
    <citation type="submission" date="2017-08" db="EMBL/GenBank/DDBJ databases">
        <title>Draft genome sequences of 64 type strains of genus Staph aureus.</title>
        <authorList>
            <person name="Cole K."/>
            <person name="Golubchik T."/>
            <person name="Russell J."/>
            <person name="Foster D."/>
            <person name="Llewelyn M."/>
            <person name="Wilson D."/>
            <person name="Crook D."/>
            <person name="Paul J."/>
        </authorList>
    </citation>
    <scope>NUCLEOTIDE SEQUENCE [LARGE SCALE GENOMIC DNA]</scope>
    <source>
        <strain evidence="3 4">DSM 29875</strain>
    </source>
</reference>
<dbReference type="PRINTS" id="PR00702">
    <property type="entry name" value="ACRIFLAVINRP"/>
</dbReference>
<feature type="transmembrane region" description="Helical" evidence="2">
    <location>
        <begin position="374"/>
        <end position="390"/>
    </location>
</feature>
<feature type="transmembrane region" description="Helical" evidence="2">
    <location>
        <begin position="890"/>
        <end position="910"/>
    </location>
</feature>
<feature type="transmembrane region" description="Helical" evidence="2">
    <location>
        <begin position="962"/>
        <end position="981"/>
    </location>
</feature>
<dbReference type="PANTHER" id="PTHR32063">
    <property type="match status" value="1"/>
</dbReference>
<protein>
    <submittedName>
        <fullName evidence="3">Multidrug transporter</fullName>
    </submittedName>
</protein>
<dbReference type="GO" id="GO:0005886">
    <property type="term" value="C:plasma membrane"/>
    <property type="evidence" value="ECO:0007669"/>
    <property type="project" value="TreeGrafter"/>
</dbReference>
<dbReference type="Gene3D" id="3.30.70.1440">
    <property type="entry name" value="Multidrug efflux transporter AcrB pore domain"/>
    <property type="match status" value="1"/>
</dbReference>
<dbReference type="OrthoDB" id="9757876at2"/>
<feature type="transmembrane region" description="Helical" evidence="2">
    <location>
        <begin position="456"/>
        <end position="474"/>
    </location>
</feature>
<feature type="transmembrane region" description="Helical" evidence="2">
    <location>
        <begin position="539"/>
        <end position="557"/>
    </location>
</feature>
<dbReference type="Gene3D" id="3.30.2090.10">
    <property type="entry name" value="Multidrug efflux transporter AcrB TolC docking domain, DN and DC subdomains"/>
    <property type="match status" value="2"/>
</dbReference>
<evidence type="ECO:0000313" key="3">
    <source>
        <dbReference type="EMBL" id="POA08778.1"/>
    </source>
</evidence>
<dbReference type="Gene3D" id="1.20.1640.10">
    <property type="entry name" value="Multidrug efflux transporter AcrB transmembrane domain"/>
    <property type="match status" value="2"/>
</dbReference>
<dbReference type="Gene3D" id="3.30.70.1320">
    <property type="entry name" value="Multidrug efflux transporter AcrB pore domain like"/>
    <property type="match status" value="1"/>
</dbReference>
<dbReference type="GO" id="GO:0042910">
    <property type="term" value="F:xenobiotic transmembrane transporter activity"/>
    <property type="evidence" value="ECO:0007669"/>
    <property type="project" value="TreeGrafter"/>
</dbReference>
<name>A0A2K4FBN4_9STAP</name>
<dbReference type="PANTHER" id="PTHR32063:SF0">
    <property type="entry name" value="SWARMING MOTILITY PROTEIN SWRC"/>
    <property type="match status" value="1"/>
</dbReference>
<dbReference type="SUPFAM" id="SSF82866">
    <property type="entry name" value="Multidrug efflux transporter AcrB transmembrane domain"/>
    <property type="match status" value="2"/>
</dbReference>
<comment type="caution">
    <text evidence="3">The sequence shown here is derived from an EMBL/GenBank/DDBJ whole genome shotgun (WGS) entry which is preliminary data.</text>
</comment>
<feature type="transmembrane region" description="Helical" evidence="2">
    <location>
        <begin position="916"/>
        <end position="941"/>
    </location>
</feature>
<evidence type="ECO:0000313" key="4">
    <source>
        <dbReference type="Proteomes" id="UP000242712"/>
    </source>
</evidence>
<dbReference type="Pfam" id="PF00873">
    <property type="entry name" value="ACR_tran"/>
    <property type="match status" value="1"/>
</dbReference>
<organism evidence="3 4">
    <name type="scientific">Staphylococcus argensis</name>
    <dbReference type="NCBI Taxonomy" id="1607738"/>
    <lineage>
        <taxon>Bacteria</taxon>
        <taxon>Bacillati</taxon>
        <taxon>Bacillota</taxon>
        <taxon>Bacilli</taxon>
        <taxon>Bacillales</taxon>
        <taxon>Staphylococcaceae</taxon>
        <taxon>Staphylococcus</taxon>
    </lineage>
</organism>
<dbReference type="InterPro" id="IPR027463">
    <property type="entry name" value="AcrB_DN_DC_subdom"/>
</dbReference>
<feature type="transmembrane region" description="Helical" evidence="2">
    <location>
        <begin position="864"/>
        <end position="883"/>
    </location>
</feature>
<sequence>MIKKLLQFSLANKFAIFLMVLLVILGGVYASVRMKLELIPDVEQPMITVQTTEPGATPETIKTDISDKIDEQVRSMSKVSNVSAQSTANASMVTVEYENGTDMDKAENDLKKEIDKIKFKDEVKEPELVRNNMDTFPVVAYSFTNKDNDLNDVTKKVKENLIPKLQTVSGVQNAQTNGQTQREVAIKFKNKALQEKGLDAQSVQDYIKDSSDETPLGLFQFDKKEKSIVVDGQFRSVDDLKQLKIPLDIGQSSDDQSSDASKKKSETSTVPLSDIADVKEGDVRDSISRTNGKDAVNVQVTKAQDANTVQVASDVREKIKQFTKDNPGLKATKVMDTAKPIQDSIYTMVEKAAIGTIVAIIIILLFLRNVRTTAISIVSIPMSLLIALVAMKLCNISLNILTLGALTVAIGRVIDDSIVVVENIYRRLTKPDEEARGEHLIIDATRQVFKPIMSSTFVTIVVFLPLAFVTGSVGEMFRPFAIAIAFSLLASLLVSITIVPALGATLFKKGVRKKAFESSLGSVSKGYRRVLSWSLNHKWIVIIVSTFVLVLTIALGGTRIGTSFISTGEDKYLALTYSPEPGETEEGVLDHAEKVQKYLNNKDKVKTVQYSVGGATPTDPTGSTNSLAIMVEYDKNTPHFDEEPDKVLKHIEHFKQPGTWKNQDLGTGGDNNSLEVKVKGESLDKIKASSAKVEKLMKQQKSLANVKSDLSQTYEQYQVKVDHNKAADNGIKAKQLALALNENAPEETLTTVKDGGKSINVKVKQDKETHWSKEKLENISLPTPTGKVVKLSDIATLEKGKTPNKLETESGDYMTSVTGKVTNKDVGGVSNDIIQKVNKIDKPKDVSIDIGGATDDIKDAITQLSIAMIAAIIIVYLVLVLTFKGALAPFTILFSLPYTVIGVIIALLITGETFSVSTMIGMLMLIGIVVTNAIVLIDRVVNNQQRGMTTEEALLEAGGTRIRPILMTALATIGALVPLLFGQDSSVLISKGLAAAVVGGLISSTLLTLIVVPVIYEILFTLKDKIVKHGDK</sequence>
<keyword evidence="4" id="KW-1185">Reference proteome</keyword>
<dbReference type="Proteomes" id="UP000242712">
    <property type="component" value="Unassembled WGS sequence"/>
</dbReference>
<feature type="transmembrane region" description="Helical" evidence="2">
    <location>
        <begin position="993"/>
        <end position="1016"/>
    </location>
</feature>
<proteinExistence type="predicted"/>
<evidence type="ECO:0000256" key="2">
    <source>
        <dbReference type="SAM" id="Phobius"/>
    </source>
</evidence>
<accession>A0A2K4FBN4</accession>
<dbReference type="Gene3D" id="3.30.70.1430">
    <property type="entry name" value="Multidrug efflux transporter AcrB pore domain"/>
    <property type="match status" value="2"/>
</dbReference>
<gene>
    <name evidence="3" type="ORF">CD039_07250</name>
</gene>
<dbReference type="GeneID" id="98298144"/>